<dbReference type="InterPro" id="IPR016130">
    <property type="entry name" value="Tyr_Pase_AS"/>
</dbReference>
<gene>
    <name evidence="5" type="ORF">AVDCRST_MAG12-2932</name>
</gene>
<accession>A0A6J4SU77</accession>
<keyword evidence="2" id="KW-0460">Magnesium</keyword>
<dbReference type="SUPFAM" id="SSF101478">
    <property type="entry name" value="ADP-ribosylglycohydrolase"/>
    <property type="match status" value="1"/>
</dbReference>
<sequence>MSTYLLTWNPNRWQWEDLREMADVVAEVGSVTISWSCGNTKKIEEGDRAFLLRQGVEPRGIIAPGTVVTLPYEAPHWDPDISEPALYVDVRLDALLDPEAQDILWREVLDEPHLSGMHWNAQSSGTTIPEPVADAPEREWDTLIGRSSTSTRATSETRTRNSESHPIRVDFLDEDATGLPGRLGMTILPGVRDPGRWNRDLEDDLHRLKWHYAADALVTLLEREEFETYGVPGLPERTRQTGLEMVHFPIVDVSTPRKAQSDEYAALIDKILALLRAGKTVVVHCRGGLGRTGTVVASVLVALGRDPDDAIDAVRGVRSDRAVETPEQEEYVRNVGKNWRKGLRRTSGGQAGGPTQLERYRGCLLGLAAGDALGTALEFKRPGTFRTLSDMVGGGPFALAPGEWTDDTSMALCLAESLIERRAFDPTDQLQRYVRWYREGHMSATGECFDIGNATREALHHFESTGDPYSGSADPDRAGNGSIMRLAPVPLFYAMTATDTSGDAALRPSEALDRCAESSRTTHGAPAAVDACRYLGALIIGAVSGTTKEELLSERYAPVQKYWEDHPLTPEIDTIASGSFKRKEPPEIRGRGYVVASLEAALWAFYKSHSFEQGALLAVNLGEDAGTTGAVYGQLAGAHYGEKSIPKPWRRKLAHRLLIEHFAEKLYYLAHPQ</sequence>
<dbReference type="EC" id="3.1.3.48" evidence="1"/>
<feature type="binding site" evidence="2">
    <location>
        <position position="405"/>
    </location>
    <ligand>
        <name>Mg(2+)</name>
        <dbReference type="ChEBI" id="CHEBI:18420"/>
        <label>1</label>
    </ligand>
</feature>
<dbReference type="CDD" id="cd14505">
    <property type="entry name" value="CDKN3-like"/>
    <property type="match status" value="1"/>
</dbReference>
<dbReference type="Gene3D" id="1.10.4080.10">
    <property type="entry name" value="ADP-ribosylation/Crystallin J1"/>
    <property type="match status" value="1"/>
</dbReference>
<feature type="binding site" evidence="2">
    <location>
        <position position="627"/>
    </location>
    <ligand>
        <name>Mg(2+)</name>
        <dbReference type="ChEBI" id="CHEBI:18420"/>
        <label>1</label>
    </ligand>
</feature>
<evidence type="ECO:0000256" key="2">
    <source>
        <dbReference type="PIRSR" id="PIRSR605502-1"/>
    </source>
</evidence>
<feature type="domain" description="Tyrosine specific protein phosphatases" evidence="3">
    <location>
        <begin position="262"/>
        <end position="332"/>
    </location>
</feature>
<dbReference type="PANTHER" id="PTHR16222:SF12">
    <property type="entry name" value="ADP-RIBOSYLGLYCOHYDROLASE-RELATED"/>
    <property type="match status" value="1"/>
</dbReference>
<dbReference type="Pfam" id="PF03747">
    <property type="entry name" value="ADP_ribosyl_GH"/>
    <property type="match status" value="1"/>
</dbReference>
<organism evidence="5">
    <name type="scientific">uncultured Rubrobacteraceae bacterium</name>
    <dbReference type="NCBI Taxonomy" id="349277"/>
    <lineage>
        <taxon>Bacteria</taxon>
        <taxon>Bacillati</taxon>
        <taxon>Actinomycetota</taxon>
        <taxon>Rubrobacteria</taxon>
        <taxon>Rubrobacterales</taxon>
        <taxon>Rubrobacteraceae</taxon>
        <taxon>environmental samples</taxon>
    </lineage>
</organism>
<dbReference type="GO" id="GO:0004725">
    <property type="term" value="F:protein tyrosine phosphatase activity"/>
    <property type="evidence" value="ECO:0007669"/>
    <property type="project" value="UniProtKB-EC"/>
</dbReference>
<dbReference type="EMBL" id="CADCVK010000411">
    <property type="protein sequence ID" value="CAA9505370.1"/>
    <property type="molecule type" value="Genomic_DNA"/>
</dbReference>
<comment type="cofactor">
    <cofactor evidence="2">
        <name>Mg(2+)</name>
        <dbReference type="ChEBI" id="CHEBI:18420"/>
    </cofactor>
    <text evidence="2">Binds 2 magnesium ions per subunit.</text>
</comment>
<dbReference type="PROSITE" id="PS00383">
    <property type="entry name" value="TYR_PHOSPHATASE_1"/>
    <property type="match status" value="1"/>
</dbReference>
<dbReference type="InterPro" id="IPR003595">
    <property type="entry name" value="Tyr_Pase_cat"/>
</dbReference>
<dbReference type="GO" id="GO:0046872">
    <property type="term" value="F:metal ion binding"/>
    <property type="evidence" value="ECO:0007669"/>
    <property type="project" value="UniProtKB-KW"/>
</dbReference>
<keyword evidence="2" id="KW-0479">Metal-binding</keyword>
<dbReference type="PROSITE" id="PS50056">
    <property type="entry name" value="TYR_PHOSPHATASE_2"/>
    <property type="match status" value="1"/>
</dbReference>
<dbReference type="PROSITE" id="PS50206">
    <property type="entry name" value="RHODANESE_3"/>
    <property type="match status" value="1"/>
</dbReference>
<dbReference type="InterPro" id="IPR000387">
    <property type="entry name" value="Tyr_Pase_dom"/>
</dbReference>
<evidence type="ECO:0000259" key="4">
    <source>
        <dbReference type="PROSITE" id="PS50206"/>
    </source>
</evidence>
<feature type="binding site" evidence="2">
    <location>
        <position position="407"/>
    </location>
    <ligand>
        <name>Mg(2+)</name>
        <dbReference type="ChEBI" id="CHEBI:18420"/>
        <label>1</label>
    </ligand>
</feature>
<dbReference type="SUPFAM" id="SSF52799">
    <property type="entry name" value="(Phosphotyrosine protein) phosphatases II"/>
    <property type="match status" value="1"/>
</dbReference>
<dbReference type="InterPro" id="IPR029021">
    <property type="entry name" value="Prot-tyrosine_phosphatase-like"/>
</dbReference>
<reference evidence="5" key="1">
    <citation type="submission" date="2020-02" db="EMBL/GenBank/DDBJ databases">
        <authorList>
            <person name="Meier V. D."/>
        </authorList>
    </citation>
    <scope>NUCLEOTIDE SEQUENCE</scope>
    <source>
        <strain evidence="5">AVDCRST_MAG12</strain>
    </source>
</reference>
<evidence type="ECO:0000259" key="3">
    <source>
        <dbReference type="PROSITE" id="PS50056"/>
    </source>
</evidence>
<dbReference type="InterPro" id="IPR001763">
    <property type="entry name" value="Rhodanese-like_dom"/>
</dbReference>
<dbReference type="SMART" id="SM00404">
    <property type="entry name" value="PTPc_motif"/>
    <property type="match status" value="1"/>
</dbReference>
<dbReference type="Gene3D" id="3.90.190.10">
    <property type="entry name" value="Protein tyrosine phosphatase superfamily"/>
    <property type="match status" value="1"/>
</dbReference>
<keyword evidence="5" id="KW-0378">Hydrolase</keyword>
<dbReference type="AlphaFoldDB" id="A0A6J4SU77"/>
<protein>
    <recommendedName>
        <fullName evidence="1">protein-tyrosine-phosphatase</fullName>
        <ecNumber evidence="1">3.1.3.48</ecNumber>
    </recommendedName>
</protein>
<dbReference type="InterPro" id="IPR015947">
    <property type="entry name" value="PUA-like_sf"/>
</dbReference>
<dbReference type="InterPro" id="IPR005502">
    <property type="entry name" value="Ribosyl_crysJ1"/>
</dbReference>
<dbReference type="InterPro" id="IPR050792">
    <property type="entry name" value="ADP-ribosylglycohydrolase"/>
</dbReference>
<dbReference type="FunFam" id="3.90.190.10:FF:000157">
    <property type="entry name" value="Protein-tyrosine phosphatase"/>
    <property type="match status" value="1"/>
</dbReference>
<feature type="binding site" evidence="2">
    <location>
        <position position="624"/>
    </location>
    <ligand>
        <name>Mg(2+)</name>
        <dbReference type="ChEBI" id="CHEBI:18420"/>
        <label>1</label>
    </ligand>
</feature>
<dbReference type="SUPFAM" id="SSF88697">
    <property type="entry name" value="PUA domain-like"/>
    <property type="match status" value="1"/>
</dbReference>
<name>A0A6J4SU77_9ACTN</name>
<feature type="domain" description="Rhodanese" evidence="4">
    <location>
        <begin position="246"/>
        <end position="329"/>
    </location>
</feature>
<evidence type="ECO:0000313" key="5">
    <source>
        <dbReference type="EMBL" id="CAA9505370.1"/>
    </source>
</evidence>
<evidence type="ECO:0000256" key="1">
    <source>
        <dbReference type="ARBA" id="ARBA00013064"/>
    </source>
</evidence>
<dbReference type="InterPro" id="IPR036705">
    <property type="entry name" value="Ribosyl_crysJ1_sf"/>
</dbReference>
<dbReference type="Pfam" id="PF22785">
    <property type="entry name" value="Tc-R-P"/>
    <property type="match status" value="1"/>
</dbReference>
<dbReference type="PANTHER" id="PTHR16222">
    <property type="entry name" value="ADP-RIBOSYLGLYCOHYDROLASE"/>
    <property type="match status" value="1"/>
</dbReference>
<feature type="binding site" evidence="2">
    <location>
        <position position="406"/>
    </location>
    <ligand>
        <name>Mg(2+)</name>
        <dbReference type="ChEBI" id="CHEBI:18420"/>
        <label>1</label>
    </ligand>
</feature>
<proteinExistence type="predicted"/>